<evidence type="ECO:0000256" key="7">
    <source>
        <dbReference type="ARBA" id="ARBA00023160"/>
    </source>
</evidence>
<organism evidence="15 16">
    <name type="scientific">Chryseobacterium taklimakanense</name>
    <dbReference type="NCBI Taxonomy" id="536441"/>
    <lineage>
        <taxon>Bacteria</taxon>
        <taxon>Pseudomonadati</taxon>
        <taxon>Bacteroidota</taxon>
        <taxon>Flavobacteriia</taxon>
        <taxon>Flavobacteriales</taxon>
        <taxon>Weeksellaceae</taxon>
        <taxon>Chryseobacterium group</taxon>
        <taxon>Chryseobacterium</taxon>
    </lineage>
</organism>
<feature type="binding site" evidence="11">
    <location>
        <begin position="48"/>
        <end position="53"/>
    </location>
    <ligand>
        <name>NAD(+)</name>
        <dbReference type="ChEBI" id="CHEBI:57540"/>
    </ligand>
</feature>
<keyword evidence="2 11" id="KW-0444">Lipid biosynthesis</keyword>
<dbReference type="AlphaFoldDB" id="A0A239X7U1"/>
<dbReference type="Pfam" id="PF12242">
    <property type="entry name" value="Eno-Rase_NADH_b"/>
    <property type="match status" value="1"/>
</dbReference>
<feature type="domain" description="Trans-2-enoyl-CoA reductase-like NAD(P)H binding" evidence="14">
    <location>
        <begin position="2"/>
        <end position="80"/>
    </location>
</feature>
<evidence type="ECO:0000256" key="10">
    <source>
        <dbReference type="ARBA" id="ARBA00060887"/>
    </source>
</evidence>
<dbReference type="GO" id="GO:0006633">
    <property type="term" value="P:fatty acid biosynthetic process"/>
    <property type="evidence" value="ECO:0007669"/>
    <property type="project" value="UniProtKB-UniRule"/>
</dbReference>
<keyword evidence="7 11" id="KW-0275">Fatty acid biosynthesis</keyword>
<feature type="binding site" evidence="11">
    <location>
        <position position="226"/>
    </location>
    <ligand>
        <name>substrate</name>
    </ligand>
</feature>
<evidence type="ECO:0000259" key="12">
    <source>
        <dbReference type="Pfam" id="PF07055"/>
    </source>
</evidence>
<comment type="function">
    <text evidence="11">Involved in the final reduction of the elongation cycle of fatty acid synthesis (FAS II). Catalyzes the reduction of a carbon-carbon double bond in an enoyl moiety that is covalently linked to an acyl carrier protein (ACP).</text>
</comment>
<comment type="similarity">
    <text evidence="10 11">Belongs to the TER reductase family.</text>
</comment>
<evidence type="ECO:0000256" key="2">
    <source>
        <dbReference type="ARBA" id="ARBA00022516"/>
    </source>
</evidence>
<dbReference type="KEGG" id="ctak:4412677_01117"/>
<evidence type="ECO:0000259" key="13">
    <source>
        <dbReference type="Pfam" id="PF12241"/>
    </source>
</evidence>
<keyword evidence="16" id="KW-1185">Reference proteome</keyword>
<keyword evidence="3 11" id="KW-0276">Fatty acid metabolism</keyword>
<evidence type="ECO:0000256" key="11">
    <source>
        <dbReference type="HAMAP-Rule" id="MF_01838"/>
    </source>
</evidence>
<dbReference type="Pfam" id="PF07055">
    <property type="entry name" value="Eno-Rase_FAD_bd"/>
    <property type="match status" value="1"/>
</dbReference>
<comment type="subunit">
    <text evidence="1 11">Monomer.</text>
</comment>
<feature type="binding site" evidence="11">
    <location>
        <position position="245"/>
    </location>
    <ligand>
        <name>NAD(+)</name>
        <dbReference type="ChEBI" id="CHEBI:57540"/>
    </ligand>
</feature>
<accession>A0A239X7U1</accession>
<dbReference type="FunFam" id="3.40.50.720:FF:000221">
    <property type="entry name" value="Enoyl-[acyl-carrier-protein] reductase [NADH]"/>
    <property type="match status" value="1"/>
</dbReference>
<feature type="domain" description="Enoyl reductase FAD binding" evidence="12">
    <location>
        <begin position="326"/>
        <end position="388"/>
    </location>
</feature>
<feature type="active site" description="Proton donor" evidence="11">
    <location>
        <position position="236"/>
    </location>
</feature>
<feature type="domain" description="Trans-2-enoyl-CoA reductase catalytic" evidence="13">
    <location>
        <begin position="82"/>
        <end position="318"/>
    </location>
</feature>
<dbReference type="InterPro" id="IPR050048">
    <property type="entry name" value="FabV-like_NADH_b"/>
</dbReference>
<dbReference type="InterPro" id="IPR010758">
    <property type="entry name" value="Trans-2-enoyl-CoA_reductase"/>
</dbReference>
<sequence length="400" mass="43850">MIIQPRTRGFICLTAHPEGALQTVKNQIEYIKSKGKIANGPKKVLVIGASTGFGIASRIAAAFGSDAATIGVFFEKPSSEGKLGTAGWYNSAAFEQEAHKAGLYAKSINGDAFSDEIKQQTIDLIQKDLGQVDLVVYSLASPRRTHPKTGVAHASVLKPIGAPFTNKTVDFHTGAVTDITIAPVENDDDISNTVAVMGGEDWKFWMEDLKNAGVLADGVKTVAYSYIGPELTFPIYRNGTIGQAKNDLEESVKHINEMLKDLNGKAYVSVNKALVTQSSSAIPVVPLYISLLFKAMKEKGTHEGTIEQMQRLFAERLYTEDENVPLDENGRIRIDDWEMAEDVQAEVAKNWDKVTTENLSEISDIEGYRRDFFNLFGFEIDGVDYEKDTNEDVKVPSIAG</sequence>
<evidence type="ECO:0000256" key="3">
    <source>
        <dbReference type="ARBA" id="ARBA00022832"/>
    </source>
</evidence>
<evidence type="ECO:0000256" key="8">
    <source>
        <dbReference type="ARBA" id="ARBA00048302"/>
    </source>
</evidence>
<dbReference type="UniPathway" id="UPA00094"/>
<dbReference type="InterPro" id="IPR024906">
    <property type="entry name" value="Eno_Rdtase_FAD-bd_dom"/>
</dbReference>
<reference evidence="15 16" key="1">
    <citation type="submission" date="2017-06" db="EMBL/GenBank/DDBJ databases">
        <authorList>
            <consortium name="Pathogen Informatics"/>
        </authorList>
    </citation>
    <scope>NUCLEOTIDE SEQUENCE [LARGE SCALE GENOMIC DNA]</scope>
    <source>
        <strain evidence="15 16">NCTC13490</strain>
    </source>
</reference>
<feature type="binding site" evidence="11">
    <location>
        <begin position="139"/>
        <end position="140"/>
    </location>
    <ligand>
        <name>NAD(+)</name>
        <dbReference type="ChEBI" id="CHEBI:57540"/>
    </ligand>
</feature>
<name>A0A239X7U1_9FLAO</name>
<comment type="catalytic activity">
    <reaction evidence="8">
        <text>a 2,3-saturated acyl-CoA + NAD(+) = a (2E)-enoyl-CoA + NADH + H(+)</text>
        <dbReference type="Rhea" id="RHEA:18177"/>
        <dbReference type="ChEBI" id="CHEBI:15378"/>
        <dbReference type="ChEBI" id="CHEBI:57540"/>
        <dbReference type="ChEBI" id="CHEBI:57945"/>
        <dbReference type="ChEBI" id="CHEBI:58856"/>
        <dbReference type="ChEBI" id="CHEBI:65111"/>
        <dbReference type="EC" id="1.3.1.44"/>
    </reaction>
</comment>
<evidence type="ECO:0000256" key="6">
    <source>
        <dbReference type="ARBA" id="ARBA00023098"/>
    </source>
</evidence>
<feature type="binding site" evidence="11">
    <location>
        <begin position="74"/>
        <end position="75"/>
    </location>
    <ligand>
        <name>NAD(+)</name>
        <dbReference type="ChEBI" id="CHEBI:57540"/>
    </ligand>
</feature>
<keyword evidence="6 11" id="KW-0443">Lipid metabolism</keyword>
<feature type="binding site" evidence="11">
    <location>
        <begin position="111"/>
        <end position="112"/>
    </location>
    <ligand>
        <name>NAD(+)</name>
        <dbReference type="ChEBI" id="CHEBI:57540"/>
    </ligand>
</feature>
<evidence type="ECO:0000259" key="14">
    <source>
        <dbReference type="Pfam" id="PF12242"/>
    </source>
</evidence>
<dbReference type="EMBL" id="LT906465">
    <property type="protein sequence ID" value="SNV42629.1"/>
    <property type="molecule type" value="Genomic_DNA"/>
</dbReference>
<keyword evidence="5 11" id="KW-0520">NAD</keyword>
<dbReference type="EC" id="1.3.1.9" evidence="11"/>
<dbReference type="Gene3D" id="3.40.50.720">
    <property type="entry name" value="NAD(P)-binding Rossmann-like Domain"/>
    <property type="match status" value="1"/>
</dbReference>
<evidence type="ECO:0000256" key="9">
    <source>
        <dbReference type="ARBA" id="ARBA00048572"/>
    </source>
</evidence>
<evidence type="ECO:0000313" key="15">
    <source>
        <dbReference type="EMBL" id="SNV42629.1"/>
    </source>
</evidence>
<gene>
    <name evidence="11" type="primary">fabV</name>
    <name evidence="15" type="ORF">SAMEA4412677_01117</name>
</gene>
<dbReference type="RefSeq" id="WP_095071224.1">
    <property type="nucleotide sequence ID" value="NZ_LT906465.1"/>
</dbReference>
<keyword evidence="4 11" id="KW-0560">Oxidoreductase</keyword>
<dbReference type="HAMAP" id="MF_01838">
    <property type="entry name" value="FabV_reductase"/>
    <property type="match status" value="1"/>
</dbReference>
<dbReference type="NCBIfam" id="NF010177">
    <property type="entry name" value="PRK13656.1"/>
    <property type="match status" value="1"/>
</dbReference>
<dbReference type="GO" id="GO:0051287">
    <property type="term" value="F:NAD binding"/>
    <property type="evidence" value="ECO:0007669"/>
    <property type="project" value="UniProtKB-UniRule"/>
</dbReference>
<comment type="catalytic activity">
    <reaction evidence="9 11">
        <text>a 2,3-saturated acyl-[ACP] + NAD(+) = a (2E)-enoyl-[ACP] + NADH + H(+)</text>
        <dbReference type="Rhea" id="RHEA:10240"/>
        <dbReference type="Rhea" id="RHEA-COMP:9925"/>
        <dbReference type="Rhea" id="RHEA-COMP:9926"/>
        <dbReference type="ChEBI" id="CHEBI:15378"/>
        <dbReference type="ChEBI" id="CHEBI:57540"/>
        <dbReference type="ChEBI" id="CHEBI:57945"/>
        <dbReference type="ChEBI" id="CHEBI:78784"/>
        <dbReference type="ChEBI" id="CHEBI:78785"/>
        <dbReference type="EC" id="1.3.1.9"/>
    </reaction>
</comment>
<proteinExistence type="inferred from homology"/>
<dbReference type="Proteomes" id="UP000215196">
    <property type="component" value="Chromosome 1"/>
</dbReference>
<evidence type="ECO:0000256" key="1">
    <source>
        <dbReference type="ARBA" id="ARBA00011245"/>
    </source>
</evidence>
<comment type="pathway">
    <text evidence="11">Lipid metabolism; fatty acid biosynthesis.</text>
</comment>
<dbReference type="InterPro" id="IPR024910">
    <property type="entry name" value="Enoyl-CoA_Rdtase_cat_dom"/>
</dbReference>
<dbReference type="Pfam" id="PF12241">
    <property type="entry name" value="Enoyl_reductase"/>
    <property type="match status" value="1"/>
</dbReference>
<evidence type="ECO:0000256" key="5">
    <source>
        <dbReference type="ARBA" id="ARBA00023027"/>
    </source>
</evidence>
<feature type="binding site" evidence="11">
    <location>
        <begin position="274"/>
        <end position="276"/>
    </location>
    <ligand>
        <name>NAD(+)</name>
        <dbReference type="ChEBI" id="CHEBI:57540"/>
    </ligand>
</feature>
<evidence type="ECO:0000313" key="16">
    <source>
        <dbReference type="Proteomes" id="UP000215196"/>
    </source>
</evidence>
<dbReference type="PANTHER" id="PTHR37480:SF1">
    <property type="entry name" value="ENOYL-[ACYL-CARRIER-PROTEIN] REDUCTASE [NADH]"/>
    <property type="match status" value="1"/>
</dbReference>
<protein>
    <recommendedName>
        <fullName evidence="11">Enoyl-[acyl-carrier-protein] reductase [NADH]</fullName>
        <shortName evidence="11">ENR</shortName>
        <ecNumber evidence="11">1.3.1.9</ecNumber>
    </recommendedName>
</protein>
<feature type="site" description="Plays an important role in discriminating NADH against NADPH" evidence="11">
    <location>
        <position position="75"/>
    </location>
</feature>
<evidence type="ECO:0000256" key="4">
    <source>
        <dbReference type="ARBA" id="ARBA00023002"/>
    </source>
</evidence>
<dbReference type="GO" id="GO:0004318">
    <property type="term" value="F:enoyl-[acyl-carrier-protein] reductase (NADH) activity"/>
    <property type="evidence" value="ECO:0007669"/>
    <property type="project" value="UniProtKB-UniRule"/>
</dbReference>
<dbReference type="PANTHER" id="PTHR37480">
    <property type="entry name" value="ENOYL-[ACYL-CARRIER-PROTEIN] REDUCTASE [NADH]"/>
    <property type="match status" value="1"/>
</dbReference>
<dbReference type="NCBIfam" id="NF043048">
    <property type="entry name" value="EnoyACPredFabV"/>
    <property type="match status" value="1"/>
</dbReference>
<dbReference type="GO" id="GO:0050343">
    <property type="term" value="F:trans-2-enoyl-CoA reductase (NADH) activity"/>
    <property type="evidence" value="ECO:0007669"/>
    <property type="project" value="UniProtKB-EC"/>
</dbReference>